<evidence type="ECO:0000256" key="5">
    <source>
        <dbReference type="ARBA" id="ARBA00022989"/>
    </source>
</evidence>
<dbReference type="RefSeq" id="WP_039460445.1">
    <property type="nucleotide sequence ID" value="NZ_JWLZ01000113.1"/>
</dbReference>
<accession>A0A0B9GHI0</accession>
<name>A0A0B9GHI0_9GAMM</name>
<dbReference type="GO" id="GO:0005886">
    <property type="term" value="C:plasma membrane"/>
    <property type="evidence" value="ECO:0007669"/>
    <property type="project" value="UniProtKB-SubCell"/>
</dbReference>
<keyword evidence="4 7" id="KW-0812">Transmembrane</keyword>
<dbReference type="PANTHER" id="PTHR30250">
    <property type="entry name" value="PST FAMILY PREDICTED COLANIC ACID TRANSPORTER"/>
    <property type="match status" value="1"/>
</dbReference>
<organism evidence="8 9">
    <name type="scientific">Photobacterium gaetbulicola</name>
    <dbReference type="NCBI Taxonomy" id="1295392"/>
    <lineage>
        <taxon>Bacteria</taxon>
        <taxon>Pseudomonadati</taxon>
        <taxon>Pseudomonadota</taxon>
        <taxon>Gammaproteobacteria</taxon>
        <taxon>Vibrionales</taxon>
        <taxon>Vibrionaceae</taxon>
        <taxon>Photobacterium</taxon>
    </lineage>
</organism>
<feature type="transmembrane region" description="Helical" evidence="7">
    <location>
        <begin position="145"/>
        <end position="167"/>
    </location>
</feature>
<feature type="transmembrane region" description="Helical" evidence="7">
    <location>
        <begin position="81"/>
        <end position="100"/>
    </location>
</feature>
<comment type="caution">
    <text evidence="8">The sequence shown here is derived from an EMBL/GenBank/DDBJ whole genome shotgun (WGS) entry which is preliminary data.</text>
</comment>
<keyword evidence="5 7" id="KW-1133">Transmembrane helix</keyword>
<evidence type="ECO:0000256" key="2">
    <source>
        <dbReference type="ARBA" id="ARBA00007430"/>
    </source>
</evidence>
<dbReference type="EMBL" id="JWLZ01000113">
    <property type="protein sequence ID" value="KHT64185.1"/>
    <property type="molecule type" value="Genomic_DNA"/>
</dbReference>
<gene>
    <name evidence="8" type="ORF">RJ45_07875</name>
</gene>
<evidence type="ECO:0000313" key="8">
    <source>
        <dbReference type="EMBL" id="KHT64185.1"/>
    </source>
</evidence>
<evidence type="ECO:0000256" key="3">
    <source>
        <dbReference type="ARBA" id="ARBA00022475"/>
    </source>
</evidence>
<feature type="transmembrane region" description="Helical" evidence="7">
    <location>
        <begin position="438"/>
        <end position="459"/>
    </location>
</feature>
<comment type="similarity">
    <text evidence="2">Belongs to the polysaccharide synthase family.</text>
</comment>
<feature type="transmembrane region" description="Helical" evidence="7">
    <location>
        <begin position="173"/>
        <end position="193"/>
    </location>
</feature>
<dbReference type="InterPro" id="IPR050833">
    <property type="entry name" value="Poly_Biosynth_Transport"/>
</dbReference>
<evidence type="ECO:0000256" key="4">
    <source>
        <dbReference type="ARBA" id="ARBA00022692"/>
    </source>
</evidence>
<protein>
    <recommendedName>
        <fullName evidence="10">Lipopolysaccharide biosynthesis protein</fullName>
    </recommendedName>
</protein>
<evidence type="ECO:0000256" key="1">
    <source>
        <dbReference type="ARBA" id="ARBA00004651"/>
    </source>
</evidence>
<evidence type="ECO:0000313" key="9">
    <source>
        <dbReference type="Proteomes" id="UP000031278"/>
    </source>
</evidence>
<dbReference type="Proteomes" id="UP000031278">
    <property type="component" value="Unassembled WGS sequence"/>
</dbReference>
<dbReference type="PANTHER" id="PTHR30250:SF10">
    <property type="entry name" value="LIPOPOLYSACCHARIDE BIOSYNTHESIS PROTEIN WZXC"/>
    <property type="match status" value="1"/>
</dbReference>
<keyword evidence="3" id="KW-1003">Cell membrane</keyword>
<sequence length="492" mass="55082">MQFTDNEGLFHSAKWALIANWYGRLIGIVNTLVLLKLLTPADFGVAALSTFFVSMFVAFSHVGVAHFVISSDDMTEQELDSIWTLGLVTKSITALCLYLSSEWIAQYVNNPAMSGVIQVVAIIPFLSGLRNVALDQAEKHYKFKLIIATTMVARTAGAIISIILALYLQSYWALIFGVIVSATVETVAGYIFFPRVPRLSCKYWSTQWAFSKWLYIGSIVGYLRSRIDVMLLGNISDARGVGLYSISTEFSWLPFNELIVPINRGFFSVASRNKNDSVGFYQRLIQQLTLNMLIVIPSAFGMMAISEPFTDAILGDEWHDASDLIYTLSPLMVVMSLYGVLNTVLTIKKKMRLIISSDLLFLSGIVFFFLSYKESGIYILAQGRLGMGLLFCSWLILLFVTVVKLKASDMILLLLPPLAASVVMYICVSWLINLFNSSALQLIIGIPVGIIIYSTLYLLSSYQCRAVYPYHWRCCDFVLTKMKRRHAYEGGS</sequence>
<feature type="transmembrane region" description="Helical" evidence="7">
    <location>
        <begin position="21"/>
        <end position="39"/>
    </location>
</feature>
<keyword evidence="6 7" id="KW-0472">Membrane</keyword>
<feature type="transmembrane region" description="Helical" evidence="7">
    <location>
        <begin position="353"/>
        <end position="372"/>
    </location>
</feature>
<feature type="transmembrane region" description="Helical" evidence="7">
    <location>
        <begin position="410"/>
        <end position="432"/>
    </location>
</feature>
<feature type="transmembrane region" description="Helical" evidence="7">
    <location>
        <begin position="45"/>
        <end position="69"/>
    </location>
</feature>
<feature type="transmembrane region" description="Helical" evidence="7">
    <location>
        <begin position="284"/>
        <end position="304"/>
    </location>
</feature>
<feature type="transmembrane region" description="Helical" evidence="7">
    <location>
        <begin position="324"/>
        <end position="341"/>
    </location>
</feature>
<comment type="subcellular location">
    <subcellularLocation>
        <location evidence="1">Cell membrane</location>
        <topology evidence="1">Multi-pass membrane protein</topology>
    </subcellularLocation>
</comment>
<evidence type="ECO:0008006" key="10">
    <source>
        <dbReference type="Google" id="ProtNLM"/>
    </source>
</evidence>
<dbReference type="AlphaFoldDB" id="A0A0B9GHI0"/>
<evidence type="ECO:0000256" key="6">
    <source>
        <dbReference type="ARBA" id="ARBA00023136"/>
    </source>
</evidence>
<feature type="transmembrane region" description="Helical" evidence="7">
    <location>
        <begin position="384"/>
        <end position="403"/>
    </location>
</feature>
<dbReference type="Pfam" id="PF13440">
    <property type="entry name" value="Polysacc_synt_3"/>
    <property type="match status" value="1"/>
</dbReference>
<feature type="transmembrane region" description="Helical" evidence="7">
    <location>
        <begin position="112"/>
        <end position="133"/>
    </location>
</feature>
<evidence type="ECO:0000256" key="7">
    <source>
        <dbReference type="SAM" id="Phobius"/>
    </source>
</evidence>
<reference evidence="8 9" key="1">
    <citation type="submission" date="2014-12" db="EMBL/GenBank/DDBJ databases">
        <title>Genome sequencing of Photobacterium gaetbulicola AD005a.</title>
        <authorList>
            <person name="Adrian T.G.S."/>
            <person name="Chan K.G."/>
        </authorList>
    </citation>
    <scope>NUCLEOTIDE SEQUENCE [LARGE SCALE GENOMIC DNA]</scope>
    <source>
        <strain evidence="8 9">AD005a</strain>
    </source>
</reference>
<proteinExistence type="inferred from homology"/>